<dbReference type="AlphaFoldDB" id="A0A8C4QIZ1"/>
<keyword evidence="2" id="KW-1185">Reference proteome</keyword>
<protein>
    <submittedName>
        <fullName evidence="1">Uncharacterized protein</fullName>
    </submittedName>
</protein>
<dbReference type="Gene3D" id="3.30.70.330">
    <property type="match status" value="1"/>
</dbReference>
<dbReference type="InterPro" id="IPR012677">
    <property type="entry name" value="Nucleotide-bd_a/b_plait_sf"/>
</dbReference>
<dbReference type="PANTHER" id="PTHR21678">
    <property type="entry name" value="GROWTH INHIBITION AND DIFFERENTIATION RELATED PROTEIN 88"/>
    <property type="match status" value="1"/>
</dbReference>
<dbReference type="PANTHER" id="PTHR21678:SF0">
    <property type="entry name" value="C3H1-TYPE DOMAIN-CONTAINING PROTEIN"/>
    <property type="match status" value="1"/>
</dbReference>
<dbReference type="GeneTree" id="ENSGT00530000063711"/>
<reference evidence="1" key="2">
    <citation type="submission" date="2025-09" db="UniProtKB">
        <authorList>
            <consortium name="Ensembl"/>
        </authorList>
    </citation>
    <scope>IDENTIFICATION</scope>
</reference>
<dbReference type="Ensembl" id="ENSEBUT00000015899.1">
    <property type="protein sequence ID" value="ENSEBUP00000015323.1"/>
    <property type="gene ID" value="ENSEBUG00000009659.1"/>
</dbReference>
<evidence type="ECO:0000313" key="2">
    <source>
        <dbReference type="Proteomes" id="UP000694388"/>
    </source>
</evidence>
<sequence>MFSWIRHCVAEVCALPSALLVQIKSFIILLRRTEEGRGGGHTGRRLTLPHFKPLSHLDDFASQLIVEESNESCEEMFHKGKTHLEPLEPQFMKDPKPRWRLHRMHKKQQHVNRLTFKPNKAEFDPSSFGHILEIYDFSPEMTTGDFKEAFSSFQKSGFDIKWVDGWHVLAIFSSANAANEALALPQAKLRIRPLSRGSKQSRHEFQVHKQFLRPVKPRLPRDMFVAYRLVMGALGLLRNSKKKEREMYRIAR</sequence>
<evidence type="ECO:0000313" key="1">
    <source>
        <dbReference type="Ensembl" id="ENSEBUP00000015323.1"/>
    </source>
</evidence>
<accession>A0A8C4QIZ1</accession>
<dbReference type="Proteomes" id="UP000694388">
    <property type="component" value="Unplaced"/>
</dbReference>
<dbReference type="InterPro" id="IPR039884">
    <property type="entry name" value="R3HC1/R3HCL"/>
</dbReference>
<proteinExistence type="predicted"/>
<reference evidence="1" key="1">
    <citation type="submission" date="2025-08" db="UniProtKB">
        <authorList>
            <consortium name="Ensembl"/>
        </authorList>
    </citation>
    <scope>IDENTIFICATION</scope>
</reference>
<organism evidence="1 2">
    <name type="scientific">Eptatretus burgeri</name>
    <name type="common">Inshore hagfish</name>
    <dbReference type="NCBI Taxonomy" id="7764"/>
    <lineage>
        <taxon>Eukaryota</taxon>
        <taxon>Metazoa</taxon>
        <taxon>Chordata</taxon>
        <taxon>Craniata</taxon>
        <taxon>Vertebrata</taxon>
        <taxon>Cyclostomata</taxon>
        <taxon>Myxini</taxon>
        <taxon>Myxiniformes</taxon>
        <taxon>Myxinidae</taxon>
        <taxon>Eptatretinae</taxon>
        <taxon>Eptatretus</taxon>
    </lineage>
</organism>
<name>A0A8C4QIZ1_EPTBU</name>